<dbReference type="AlphaFoldDB" id="A0A6J7H129"/>
<dbReference type="InterPro" id="IPR053140">
    <property type="entry name" value="GDSL_Rv0518-like"/>
</dbReference>
<dbReference type="PANTHER" id="PTHR43784:SF2">
    <property type="entry name" value="GDSL-LIKE LIPASE_ACYLHYDROLASE, PUTATIVE (AFU_ORTHOLOGUE AFUA_2G00820)-RELATED"/>
    <property type="match status" value="1"/>
</dbReference>
<organism evidence="2">
    <name type="scientific">freshwater metagenome</name>
    <dbReference type="NCBI Taxonomy" id="449393"/>
    <lineage>
        <taxon>unclassified sequences</taxon>
        <taxon>metagenomes</taxon>
        <taxon>ecological metagenomes</taxon>
    </lineage>
</organism>
<dbReference type="InterPro" id="IPR036514">
    <property type="entry name" value="SGNH_hydro_sf"/>
</dbReference>
<name>A0A6J7H129_9ZZZZ</name>
<gene>
    <name evidence="2" type="ORF">UFOPK3684_00020</name>
</gene>
<accession>A0A6J7H129</accession>
<dbReference type="PANTHER" id="PTHR43784">
    <property type="entry name" value="GDSL-LIKE LIPASE/ACYLHYDROLASE, PUTATIVE (AFU_ORTHOLOGUE AFUA_2G00820)-RELATED"/>
    <property type="match status" value="1"/>
</dbReference>
<feature type="domain" description="SGNH hydrolase-type esterase" evidence="1">
    <location>
        <begin position="8"/>
        <end position="185"/>
    </location>
</feature>
<reference evidence="2" key="1">
    <citation type="submission" date="2020-05" db="EMBL/GenBank/DDBJ databases">
        <authorList>
            <person name="Chiriac C."/>
            <person name="Salcher M."/>
            <person name="Ghai R."/>
            <person name="Kavagutti S V."/>
        </authorList>
    </citation>
    <scope>NUCLEOTIDE SEQUENCE</scope>
</reference>
<protein>
    <submittedName>
        <fullName evidence="2">Unannotated protein</fullName>
    </submittedName>
</protein>
<dbReference type="CDD" id="cd01832">
    <property type="entry name" value="SGNH_hydrolase_like_1"/>
    <property type="match status" value="1"/>
</dbReference>
<evidence type="ECO:0000313" key="2">
    <source>
        <dbReference type="EMBL" id="CAB4914637.1"/>
    </source>
</evidence>
<evidence type="ECO:0000259" key="1">
    <source>
        <dbReference type="Pfam" id="PF13472"/>
    </source>
</evidence>
<dbReference type="Pfam" id="PF13472">
    <property type="entry name" value="Lipase_GDSL_2"/>
    <property type="match status" value="1"/>
</dbReference>
<dbReference type="SUPFAM" id="SSF52266">
    <property type="entry name" value="SGNH hydrolase"/>
    <property type="match status" value="1"/>
</dbReference>
<dbReference type="Gene3D" id="3.40.50.1110">
    <property type="entry name" value="SGNH hydrolase"/>
    <property type="match status" value="1"/>
</dbReference>
<proteinExistence type="predicted"/>
<dbReference type="EMBL" id="CAFBMZ010000001">
    <property type="protein sequence ID" value="CAB4914637.1"/>
    <property type="molecule type" value="Genomic_DNA"/>
</dbReference>
<dbReference type="InterPro" id="IPR013830">
    <property type="entry name" value="SGNH_hydro"/>
</dbReference>
<sequence>MIYSRFIALGDSYTEGMCDEKKYGQYRGWADRTADVMARHHPDFTYANLAIRGKLVQQVIDEQIDAAISQVNGSQTLISFHAGANDVIRPGYKAELVLPLYADAVRRLAASGATLLLFTVLEKTGNTGRSAKMWEQRFREFNQNVRAVGFEVGAIVADANEEIAFSDRRLLAFDRLHLNEIGHERVAQAVLELLELPFNPGWREPLPPVKPKPKIMRALVTSLWFITFALPWMWRRARGKSSGDGRTCKYPIAIHWPLTHLD</sequence>